<dbReference type="InterPro" id="IPR004711">
    <property type="entry name" value="Benzoate_Transporter"/>
</dbReference>
<dbReference type="RefSeq" id="WP_074700824.1">
    <property type="nucleotide sequence ID" value="NZ_CP018863.1"/>
</dbReference>
<dbReference type="AlphaFoldDB" id="A0A1H1DU77"/>
<feature type="transmembrane region" description="Helical" evidence="1">
    <location>
        <begin position="138"/>
        <end position="169"/>
    </location>
</feature>
<feature type="transmembrane region" description="Helical" evidence="1">
    <location>
        <begin position="107"/>
        <end position="126"/>
    </location>
</feature>
<feature type="transmembrane region" description="Helical" evidence="1">
    <location>
        <begin position="21"/>
        <end position="46"/>
    </location>
</feature>
<protein>
    <submittedName>
        <fullName evidence="2">Benzoate membrane transport protein</fullName>
    </submittedName>
</protein>
<dbReference type="OrthoDB" id="9813854at2"/>
<dbReference type="Pfam" id="PF03594">
    <property type="entry name" value="BenE"/>
    <property type="match status" value="1"/>
</dbReference>
<evidence type="ECO:0000313" key="2">
    <source>
        <dbReference type="EMBL" id="SDQ79967.1"/>
    </source>
</evidence>
<feature type="transmembrane region" description="Helical" evidence="1">
    <location>
        <begin position="377"/>
        <end position="399"/>
    </location>
</feature>
<feature type="transmembrane region" description="Helical" evidence="1">
    <location>
        <begin position="258"/>
        <end position="289"/>
    </location>
</feature>
<sequence>MALANTKTDSSRLTHRSAMSLSAVLAGLIAVAVSYAGPLLVVLEAAKSAGLTPEQTISWVWAVSIASGLVCTVLSLFTRQPVMVAWSVPGAALLLTALGDYSYSDAIGAYIVAGILGTVLGVTGLFGKLLAAVPKPILAGVLAGVLLPFVVNAASAVIASPLVAGGLVLAYLAGKRFLPRYAVFVALFAGVVLAISTGELAAPQLSLSLAGPLWTMPTFNATAIMGISIPLLIVTMAGQNGPGLAMMHASGYEPNDKLLLGASGVASVLFAPFGSHAINLAAITAGICAGPEAHPDPRRRYIAGVFCGLFYLAFGTFSTAIVALFAVIPGEMLTALAGVALIGALQGSFKDTVTADHASPAVLEAALITLVVTASGIAPWGIVSPFWGCLAGTVSYLVLRRRAKV</sequence>
<dbReference type="PANTHER" id="PTHR30199:SF0">
    <property type="entry name" value="INNER MEMBRANE PROTEIN YDCO"/>
    <property type="match status" value="1"/>
</dbReference>
<feature type="transmembrane region" description="Helical" evidence="1">
    <location>
        <begin position="301"/>
        <end position="328"/>
    </location>
</feature>
<reference evidence="2 3" key="1">
    <citation type="submission" date="2016-10" db="EMBL/GenBank/DDBJ databases">
        <authorList>
            <person name="de Groot N.N."/>
        </authorList>
    </citation>
    <scope>NUCLEOTIDE SEQUENCE [LARGE SCALE GENOMIC DNA]</scope>
    <source>
        <strain evidence="2 3">DSM 20117</strain>
    </source>
</reference>
<keyword evidence="1" id="KW-0812">Transmembrane</keyword>
<dbReference type="KEGG" id="acry:AC20117_04380"/>
<evidence type="ECO:0000313" key="3">
    <source>
        <dbReference type="Proteomes" id="UP000181917"/>
    </source>
</evidence>
<feature type="transmembrane region" description="Helical" evidence="1">
    <location>
        <begin position="58"/>
        <end position="77"/>
    </location>
</feature>
<organism evidence="2 3">
    <name type="scientific">Crystallibacter crystallopoietes</name>
    <dbReference type="NCBI Taxonomy" id="37928"/>
    <lineage>
        <taxon>Bacteria</taxon>
        <taxon>Bacillati</taxon>
        <taxon>Actinomycetota</taxon>
        <taxon>Actinomycetes</taxon>
        <taxon>Micrococcales</taxon>
        <taxon>Micrococcaceae</taxon>
        <taxon>Crystallibacter</taxon>
    </lineage>
</organism>
<keyword evidence="1" id="KW-0472">Membrane</keyword>
<dbReference type="NCBIfam" id="TIGR00843">
    <property type="entry name" value="benE"/>
    <property type="match status" value="1"/>
</dbReference>
<evidence type="ECO:0000256" key="1">
    <source>
        <dbReference type="SAM" id="Phobius"/>
    </source>
</evidence>
<gene>
    <name evidence="2" type="ORF">SAMN04489742_2612</name>
</gene>
<keyword evidence="3" id="KW-1185">Reference proteome</keyword>
<dbReference type="EMBL" id="FNKH01000002">
    <property type="protein sequence ID" value="SDQ79967.1"/>
    <property type="molecule type" value="Genomic_DNA"/>
</dbReference>
<feature type="transmembrane region" description="Helical" evidence="1">
    <location>
        <begin position="84"/>
        <end position="101"/>
    </location>
</feature>
<dbReference type="STRING" id="37928.SAMN04489742_2612"/>
<accession>A0A1H1DU77</accession>
<feature type="transmembrane region" description="Helical" evidence="1">
    <location>
        <begin position="181"/>
        <end position="202"/>
    </location>
</feature>
<proteinExistence type="predicted"/>
<dbReference type="Proteomes" id="UP000181917">
    <property type="component" value="Unassembled WGS sequence"/>
</dbReference>
<feature type="transmembrane region" description="Helical" evidence="1">
    <location>
        <begin position="214"/>
        <end position="238"/>
    </location>
</feature>
<dbReference type="PANTHER" id="PTHR30199">
    <property type="entry name" value="MFS FAMILY TRANSPORTER, PREDICTED SUBSTRATE BENZOATE"/>
    <property type="match status" value="1"/>
</dbReference>
<name>A0A1H1DU77_9MICC</name>
<dbReference type="GO" id="GO:0005886">
    <property type="term" value="C:plasma membrane"/>
    <property type="evidence" value="ECO:0007669"/>
    <property type="project" value="TreeGrafter"/>
</dbReference>
<keyword evidence="1" id="KW-1133">Transmembrane helix</keyword>
<dbReference type="GO" id="GO:0042925">
    <property type="term" value="F:benzoate transmembrane transporter activity"/>
    <property type="evidence" value="ECO:0007669"/>
    <property type="project" value="InterPro"/>
</dbReference>